<organism evidence="1 2">
    <name type="scientific">Sphingomonas naphthae</name>
    <dbReference type="NCBI Taxonomy" id="1813468"/>
    <lineage>
        <taxon>Bacteria</taxon>
        <taxon>Pseudomonadati</taxon>
        <taxon>Pseudomonadota</taxon>
        <taxon>Alphaproteobacteria</taxon>
        <taxon>Sphingomonadales</taxon>
        <taxon>Sphingomonadaceae</taxon>
        <taxon>Sphingomonas</taxon>
    </lineage>
</organism>
<accession>A0ABY7TK57</accession>
<dbReference type="EMBL" id="CP117411">
    <property type="protein sequence ID" value="WCT73166.1"/>
    <property type="molecule type" value="Genomic_DNA"/>
</dbReference>
<dbReference type="InterPro" id="IPR007485">
    <property type="entry name" value="LPS_assembly_LptE"/>
</dbReference>
<reference evidence="1 2" key="1">
    <citation type="submission" date="2023-02" db="EMBL/GenBank/DDBJ databases">
        <title>Genome sequence of Sphingomonas naphthae.</title>
        <authorList>
            <person name="Kim S."/>
            <person name="Heo J."/>
            <person name="Kwon S.-W."/>
        </authorList>
    </citation>
    <scope>NUCLEOTIDE SEQUENCE [LARGE SCALE GENOMIC DNA]</scope>
    <source>
        <strain evidence="1 2">KACC 18716</strain>
    </source>
</reference>
<evidence type="ECO:0000313" key="2">
    <source>
        <dbReference type="Proteomes" id="UP001220395"/>
    </source>
</evidence>
<name>A0ABY7TK57_9SPHN</name>
<dbReference type="Pfam" id="PF04390">
    <property type="entry name" value="LptE"/>
    <property type="match status" value="1"/>
</dbReference>
<dbReference type="Proteomes" id="UP001220395">
    <property type="component" value="Chromosome"/>
</dbReference>
<gene>
    <name evidence="1" type="primary">lptE</name>
    <name evidence="1" type="ORF">PQ455_16325</name>
</gene>
<proteinExistence type="predicted"/>
<keyword evidence="1" id="KW-0449">Lipoprotein</keyword>
<evidence type="ECO:0000313" key="1">
    <source>
        <dbReference type="EMBL" id="WCT73166.1"/>
    </source>
</evidence>
<sequence length="173" mass="18502">MKRLAALAAISLALTGCGLRPLYSGGSASPVARSLAAIEVQSMPNRNGWLMSHALADRLHRPEGAPARFRLEIELDDNIQGFGVRADSAVTRERRTLRARYRLVDAARGQVLLDATAGSDAGLDVVGSEYATIAAEQTIEERLVTEVADQIVSRIALYMERTGSDQGGAPANK</sequence>
<protein>
    <submittedName>
        <fullName evidence="1">LPS assembly lipoprotein LptE</fullName>
    </submittedName>
</protein>
<dbReference type="PROSITE" id="PS51257">
    <property type="entry name" value="PROKAR_LIPOPROTEIN"/>
    <property type="match status" value="1"/>
</dbReference>
<dbReference type="RefSeq" id="WP_273687191.1">
    <property type="nucleotide sequence ID" value="NZ_CP117411.1"/>
</dbReference>
<keyword evidence="2" id="KW-1185">Reference proteome</keyword>
<dbReference type="Gene3D" id="3.30.160.150">
    <property type="entry name" value="Lipoprotein like domain"/>
    <property type="match status" value="1"/>
</dbReference>